<evidence type="ECO:0000313" key="2">
    <source>
        <dbReference type="EMBL" id="HIW05834.1"/>
    </source>
</evidence>
<gene>
    <name evidence="2" type="ORF">H9889_00690</name>
</gene>
<reference evidence="2" key="1">
    <citation type="journal article" date="2021" name="PeerJ">
        <title>Extensive microbial diversity within the chicken gut microbiome revealed by metagenomics and culture.</title>
        <authorList>
            <person name="Gilroy R."/>
            <person name="Ravi A."/>
            <person name="Getino M."/>
            <person name="Pursley I."/>
            <person name="Horton D.L."/>
            <person name="Alikhan N.F."/>
            <person name="Baker D."/>
            <person name="Gharbi K."/>
            <person name="Hall N."/>
            <person name="Watson M."/>
            <person name="Adriaenssens E.M."/>
            <person name="Foster-Nyarko E."/>
            <person name="Jarju S."/>
            <person name="Secka A."/>
            <person name="Antonio M."/>
            <person name="Oren A."/>
            <person name="Chaudhuri R.R."/>
            <person name="La Ragione R."/>
            <person name="Hildebrand F."/>
            <person name="Pallen M.J."/>
        </authorList>
    </citation>
    <scope>NUCLEOTIDE SEQUENCE</scope>
    <source>
        <strain evidence="2">CHK160-9182</strain>
    </source>
</reference>
<dbReference type="AlphaFoldDB" id="A0A9D1Q4B4"/>
<dbReference type="InterPro" id="IPR000182">
    <property type="entry name" value="GNAT_dom"/>
</dbReference>
<dbReference type="PROSITE" id="PS51186">
    <property type="entry name" value="GNAT"/>
    <property type="match status" value="1"/>
</dbReference>
<sequence>MHNIILENNRILLRPLTLDDYDILLPFSLNEPETWQFAPKSAAGKENLYRYIQDALTQKTANIGIPFIVFDKKLQQYIGSTRLYNINHHNRNADIGYTWYGKDFRGTGINKHCKFLLLQYAFETLNLLRVGFKADASNQISIAAMKSLGATEEGILRQDTLMPDGRFRDTIILSILKCEWESQIKTLLSKQLSD</sequence>
<dbReference type="InterPro" id="IPR016181">
    <property type="entry name" value="Acyl_CoA_acyltransferase"/>
</dbReference>
<comment type="caution">
    <text evidence="2">The sequence shown here is derived from an EMBL/GenBank/DDBJ whole genome shotgun (WGS) entry which is preliminary data.</text>
</comment>
<dbReference type="Gene3D" id="3.40.630.30">
    <property type="match status" value="1"/>
</dbReference>
<dbReference type="GO" id="GO:0016747">
    <property type="term" value="F:acyltransferase activity, transferring groups other than amino-acyl groups"/>
    <property type="evidence" value="ECO:0007669"/>
    <property type="project" value="InterPro"/>
</dbReference>
<evidence type="ECO:0000259" key="1">
    <source>
        <dbReference type="PROSITE" id="PS51186"/>
    </source>
</evidence>
<dbReference type="Pfam" id="PF13302">
    <property type="entry name" value="Acetyltransf_3"/>
    <property type="match status" value="1"/>
</dbReference>
<name>A0A9D1Q4B4_9GAMM</name>
<dbReference type="EMBL" id="DXHP01000014">
    <property type="protein sequence ID" value="HIW05834.1"/>
    <property type="molecule type" value="Genomic_DNA"/>
</dbReference>
<feature type="domain" description="N-acetyltransferase" evidence="1">
    <location>
        <begin position="11"/>
        <end position="172"/>
    </location>
</feature>
<accession>A0A9D1Q4B4</accession>
<organism evidence="2 3">
    <name type="scientific">Candidatus Ignatzschineria merdigallinarum</name>
    <dbReference type="NCBI Taxonomy" id="2838621"/>
    <lineage>
        <taxon>Bacteria</taxon>
        <taxon>Pseudomonadati</taxon>
        <taxon>Pseudomonadota</taxon>
        <taxon>Gammaproteobacteria</taxon>
        <taxon>Cardiobacteriales</taxon>
        <taxon>Ignatzschineriaceae</taxon>
        <taxon>Ignatzschineria</taxon>
    </lineage>
</organism>
<protein>
    <submittedName>
        <fullName evidence="2">GNAT family N-acetyltransferase</fullName>
    </submittedName>
</protein>
<evidence type="ECO:0000313" key="3">
    <source>
        <dbReference type="Proteomes" id="UP000823934"/>
    </source>
</evidence>
<dbReference type="PANTHER" id="PTHR43610:SF1">
    <property type="entry name" value="N-ACETYLTRANSFERASE DOMAIN-CONTAINING PROTEIN"/>
    <property type="match status" value="1"/>
</dbReference>
<reference evidence="2" key="2">
    <citation type="submission" date="2021-04" db="EMBL/GenBank/DDBJ databases">
        <authorList>
            <person name="Gilroy R."/>
        </authorList>
    </citation>
    <scope>NUCLEOTIDE SEQUENCE</scope>
    <source>
        <strain evidence="2">CHK160-9182</strain>
    </source>
</reference>
<dbReference type="SUPFAM" id="SSF55729">
    <property type="entry name" value="Acyl-CoA N-acyltransferases (Nat)"/>
    <property type="match status" value="1"/>
</dbReference>
<dbReference type="PANTHER" id="PTHR43610">
    <property type="entry name" value="BLL6696 PROTEIN"/>
    <property type="match status" value="1"/>
</dbReference>
<proteinExistence type="predicted"/>
<dbReference type="Proteomes" id="UP000823934">
    <property type="component" value="Unassembled WGS sequence"/>
</dbReference>